<reference evidence="1" key="1">
    <citation type="submission" date="2021-05" db="EMBL/GenBank/DDBJ databases">
        <authorList>
            <person name="Alioto T."/>
            <person name="Alioto T."/>
            <person name="Gomez Garrido J."/>
        </authorList>
    </citation>
    <scope>NUCLEOTIDE SEQUENCE</scope>
</reference>
<evidence type="ECO:0000313" key="1">
    <source>
        <dbReference type="EMBL" id="CAG6599557.1"/>
    </source>
</evidence>
<organism evidence="1">
    <name type="scientific">Culex pipiens</name>
    <name type="common">House mosquito</name>
    <dbReference type="NCBI Taxonomy" id="7175"/>
    <lineage>
        <taxon>Eukaryota</taxon>
        <taxon>Metazoa</taxon>
        <taxon>Ecdysozoa</taxon>
        <taxon>Arthropoda</taxon>
        <taxon>Hexapoda</taxon>
        <taxon>Insecta</taxon>
        <taxon>Pterygota</taxon>
        <taxon>Neoptera</taxon>
        <taxon>Endopterygota</taxon>
        <taxon>Diptera</taxon>
        <taxon>Nematocera</taxon>
        <taxon>Culicoidea</taxon>
        <taxon>Culicidae</taxon>
        <taxon>Culicinae</taxon>
        <taxon>Culicini</taxon>
        <taxon>Culex</taxon>
        <taxon>Culex</taxon>
    </lineage>
</organism>
<protein>
    <submittedName>
        <fullName evidence="1">(northern house mosquito) hypothetical protein</fullName>
    </submittedName>
</protein>
<accession>A0A8D8PE90</accession>
<name>A0A8D8PE90_CULPI</name>
<dbReference type="AlphaFoldDB" id="A0A8D8PE90"/>
<proteinExistence type="predicted"/>
<sequence>MRFPLMVGWFRNLSLSTGYVCQQGLQNFTQAVHPPPVLIQLVGPRKLQTLSAVKTNRTSSSRFTRTSGTITSNAHAATSTQQSTTTTDFVALQTRSFTPFHRGGFSTVRNVLW</sequence>
<dbReference type="EMBL" id="HBUE01343446">
    <property type="protein sequence ID" value="CAG6599557.1"/>
    <property type="molecule type" value="Transcribed_RNA"/>
</dbReference>
<dbReference type="EMBL" id="HBUE01236539">
    <property type="protein sequence ID" value="CAG6547365.1"/>
    <property type="molecule type" value="Transcribed_RNA"/>
</dbReference>